<dbReference type="STRING" id="6205.A0A0R3XC14"/>
<evidence type="ECO:0000313" key="20">
    <source>
        <dbReference type="WBParaSite" id="TTAC_0001109101-mRNA-1"/>
    </source>
</evidence>
<evidence type="ECO:0000256" key="6">
    <source>
        <dbReference type="ARBA" id="ARBA00012317"/>
    </source>
</evidence>
<dbReference type="Gene3D" id="3.90.1740.10">
    <property type="entry name" value="2',3'-cyclic nucleotide 3'-phosphodiesterase superfamily"/>
    <property type="match status" value="1"/>
</dbReference>
<evidence type="ECO:0000256" key="9">
    <source>
        <dbReference type="ARBA" id="ARBA00022553"/>
    </source>
</evidence>
<evidence type="ECO:0000256" key="10">
    <source>
        <dbReference type="ARBA" id="ARBA00022801"/>
    </source>
</evidence>
<reference evidence="20" key="1">
    <citation type="submission" date="2017-02" db="UniProtKB">
        <authorList>
            <consortium name="WormBaseParasite"/>
        </authorList>
    </citation>
    <scope>IDENTIFICATION</scope>
</reference>
<keyword evidence="8" id="KW-0488">Methylation</keyword>
<dbReference type="GO" id="GO:0003723">
    <property type="term" value="F:RNA binding"/>
    <property type="evidence" value="ECO:0007669"/>
    <property type="project" value="UniProtKB-KW"/>
</dbReference>
<evidence type="ECO:0000256" key="12">
    <source>
        <dbReference type="ARBA" id="ARBA00023136"/>
    </source>
</evidence>
<evidence type="ECO:0000256" key="3">
    <source>
        <dbReference type="ARBA" id="ARBA00004635"/>
    </source>
</evidence>
<keyword evidence="11" id="KW-0694">RNA-binding</keyword>
<evidence type="ECO:0000256" key="4">
    <source>
        <dbReference type="ARBA" id="ARBA00008662"/>
    </source>
</evidence>
<dbReference type="SUPFAM" id="SSF55144">
    <property type="entry name" value="LigT-like"/>
    <property type="match status" value="1"/>
</dbReference>
<dbReference type="Pfam" id="PF05881">
    <property type="entry name" value="CNPase"/>
    <property type="match status" value="1"/>
</dbReference>
<keyword evidence="14" id="KW-0636">Prenylation</keyword>
<dbReference type="EMBL" id="UYWX01022872">
    <property type="protein sequence ID" value="VDM36054.1"/>
    <property type="molecule type" value="Genomic_DNA"/>
</dbReference>
<evidence type="ECO:0000256" key="13">
    <source>
        <dbReference type="ARBA" id="ARBA00023288"/>
    </source>
</evidence>
<comment type="subcellular location">
    <subcellularLocation>
        <location evidence="2">Melanosome</location>
    </subcellularLocation>
    <subcellularLocation>
        <location evidence="3">Membrane</location>
        <topology evidence="3">Lipid-anchor</topology>
    </subcellularLocation>
</comment>
<dbReference type="WBParaSite" id="TTAC_0001109101-mRNA-1">
    <property type="protein sequence ID" value="TTAC_0001109101-mRNA-1"/>
    <property type="gene ID" value="TTAC_0001109101"/>
</dbReference>
<name>A0A0R3XC14_HYDTA</name>
<evidence type="ECO:0000256" key="14">
    <source>
        <dbReference type="ARBA" id="ARBA00023289"/>
    </source>
</evidence>
<dbReference type="InterPro" id="IPR047325">
    <property type="entry name" value="CNPase_cat"/>
</dbReference>
<protein>
    <recommendedName>
        <fullName evidence="7">2',3'-cyclic-nucleotide 3'-phosphodiesterase</fullName>
        <ecNumber evidence="6">3.1.4.37</ecNumber>
    </recommendedName>
</protein>
<evidence type="ECO:0000313" key="18">
    <source>
        <dbReference type="EMBL" id="VDM36054.1"/>
    </source>
</evidence>
<sequence>MGQTCVKLCSQSCVSRFLRGLGVRRPPPQRVENHLIEESSDDSNATGDNIKSPSKCKYVDYPFLVNREIGEWIVFTKFMIILRGPPGSGKSRLAGYIKMRFPTAHICSSDNYHSSSIKYFEDYQFDSDRHESALHDCEAEAKLYASRGISPLVIDNANMRSYECRPYTEIARAFDYNVIMVIPRTPWRFDVRSLAEYNAHNLSAEMISSMVSQFEPIVYPLYYGWAFAGSPSSNTHLSIPIEKGDKLLPNEVTEKMIKEFHDSFFSALDLPYVRKRLALICGFNQDINRDQLATFWSSAVNPWFGDVSEPYRTDKPARPHCTAFFAQHGHAPGASEYAQKTAVREALLGSIDELCVEGLFITKRTVGLRIHLSDPDQLALWGGLDNEPVDGHVTPQSRPQGCRAHVTLALASGVPAVETGFDALRIMDAELRQLPDVYTADMPDGILRELPISSSADSESLDNIFYYQYSTAKTIRLMYTAFY</sequence>
<comment type="catalytic activity">
    <reaction evidence="1">
        <text>a nucleoside 2',3'-cyclic phosphate + H2O = a nucleoside 2'-phosphate + H(+)</text>
        <dbReference type="Rhea" id="RHEA:14489"/>
        <dbReference type="ChEBI" id="CHEBI:15377"/>
        <dbReference type="ChEBI" id="CHEBI:15378"/>
        <dbReference type="ChEBI" id="CHEBI:66954"/>
        <dbReference type="ChEBI" id="CHEBI:78552"/>
        <dbReference type="EC" id="3.1.4.37"/>
    </reaction>
</comment>
<evidence type="ECO:0000256" key="5">
    <source>
        <dbReference type="ARBA" id="ARBA00011781"/>
    </source>
</evidence>
<dbReference type="GO" id="GO:0016020">
    <property type="term" value="C:membrane"/>
    <property type="evidence" value="ECO:0007669"/>
    <property type="project" value="UniProtKB-SubCell"/>
</dbReference>
<dbReference type="GO" id="GO:0004113">
    <property type="term" value="F:2',3'-cyclic-nucleotide 3'-phosphodiesterase activity"/>
    <property type="evidence" value="ECO:0007669"/>
    <property type="project" value="UniProtKB-EC"/>
</dbReference>
<evidence type="ECO:0000256" key="8">
    <source>
        <dbReference type="ARBA" id="ARBA00022481"/>
    </source>
</evidence>
<evidence type="ECO:0000256" key="7">
    <source>
        <dbReference type="ARBA" id="ARBA00014478"/>
    </source>
</evidence>
<reference evidence="18 19" key="2">
    <citation type="submission" date="2018-11" db="EMBL/GenBank/DDBJ databases">
        <authorList>
            <consortium name="Pathogen Informatics"/>
        </authorList>
    </citation>
    <scope>NUCLEOTIDE SEQUENCE [LARGE SCALE GENOMIC DNA]</scope>
</reference>
<feature type="region of interest" description="Disordered" evidence="16">
    <location>
        <begin position="28"/>
        <end position="49"/>
    </location>
</feature>
<evidence type="ECO:0000313" key="19">
    <source>
        <dbReference type="Proteomes" id="UP000274429"/>
    </source>
</evidence>
<keyword evidence="19" id="KW-1185">Reference proteome</keyword>
<dbReference type="PANTHER" id="PTHR10156:SF0">
    <property type="entry name" value="2',3'-CYCLIC-NUCLEOTIDE 3'-PHOSPHODIESTERASE"/>
    <property type="match status" value="1"/>
</dbReference>
<dbReference type="OrthoDB" id="3231855at2759"/>
<dbReference type="InterPro" id="IPR009097">
    <property type="entry name" value="Cyclic_Pdiesterase"/>
</dbReference>
<evidence type="ECO:0000259" key="17">
    <source>
        <dbReference type="Pfam" id="PF05881"/>
    </source>
</evidence>
<dbReference type="Gene3D" id="3.40.50.300">
    <property type="entry name" value="P-loop containing nucleotide triphosphate hydrolases"/>
    <property type="match status" value="1"/>
</dbReference>
<evidence type="ECO:0000256" key="1">
    <source>
        <dbReference type="ARBA" id="ARBA00000610"/>
    </source>
</evidence>
<proteinExistence type="inferred from homology"/>
<dbReference type="EC" id="3.1.4.37" evidence="6"/>
<accession>A0A0R3XC14</accession>
<dbReference type="InterPro" id="IPR008431">
    <property type="entry name" value="CNPase"/>
</dbReference>
<comment type="function">
    <text evidence="15">Catalyzes the formation of 2'-nucleotide products from 2',3'-cyclic substrates. May participate in RNA metabolism in the myelinating cell, CNP is the third most abundant protein in central nervous system myelin.</text>
</comment>
<comment type="subunit">
    <text evidence="5">Exists as monomers and homodimers.</text>
</comment>
<keyword evidence="12" id="KW-0472">Membrane</keyword>
<dbReference type="InterPro" id="IPR027417">
    <property type="entry name" value="P-loop_NTPase"/>
</dbReference>
<dbReference type="PANTHER" id="PTHR10156">
    <property type="entry name" value="2',3'-CYCLIC-NUCLEOTIDE 3'-PHOSPHODIESTERASE"/>
    <property type="match status" value="1"/>
</dbReference>
<evidence type="ECO:0000256" key="15">
    <source>
        <dbReference type="ARBA" id="ARBA00045937"/>
    </source>
</evidence>
<evidence type="ECO:0000256" key="16">
    <source>
        <dbReference type="SAM" id="MobiDB-lite"/>
    </source>
</evidence>
<dbReference type="AlphaFoldDB" id="A0A0R3XC14"/>
<dbReference type="GO" id="GO:0009214">
    <property type="term" value="P:cyclic nucleotide catabolic process"/>
    <property type="evidence" value="ECO:0007669"/>
    <property type="project" value="InterPro"/>
</dbReference>
<dbReference type="GO" id="GO:0005737">
    <property type="term" value="C:cytoplasm"/>
    <property type="evidence" value="ECO:0007669"/>
    <property type="project" value="TreeGrafter"/>
</dbReference>
<feature type="domain" description="Cyclic nucleotide phosphodiesterase catalytic" evidence="17">
    <location>
        <begin position="314"/>
        <end position="429"/>
    </location>
</feature>
<dbReference type="SUPFAM" id="SSF52540">
    <property type="entry name" value="P-loop containing nucleoside triphosphate hydrolases"/>
    <property type="match status" value="1"/>
</dbReference>
<keyword evidence="10" id="KW-0378">Hydrolase</keyword>
<dbReference type="Proteomes" id="UP000274429">
    <property type="component" value="Unassembled WGS sequence"/>
</dbReference>
<gene>
    <name evidence="18" type="ORF">TTAC_LOCUS11074</name>
</gene>
<keyword evidence="9" id="KW-0597">Phosphoprotein</keyword>
<dbReference type="Pfam" id="PF13671">
    <property type="entry name" value="AAA_33"/>
    <property type="match status" value="1"/>
</dbReference>
<keyword evidence="13" id="KW-0449">Lipoprotein</keyword>
<evidence type="ECO:0000256" key="2">
    <source>
        <dbReference type="ARBA" id="ARBA00004223"/>
    </source>
</evidence>
<comment type="similarity">
    <text evidence="4">Belongs to the 2H phosphoesterase superfamily. CNPase family.</text>
</comment>
<evidence type="ECO:0000256" key="11">
    <source>
        <dbReference type="ARBA" id="ARBA00022884"/>
    </source>
</evidence>
<organism evidence="20">
    <name type="scientific">Hydatigena taeniaeformis</name>
    <name type="common">Feline tapeworm</name>
    <name type="synonym">Taenia taeniaeformis</name>
    <dbReference type="NCBI Taxonomy" id="6205"/>
    <lineage>
        <taxon>Eukaryota</taxon>
        <taxon>Metazoa</taxon>
        <taxon>Spiralia</taxon>
        <taxon>Lophotrochozoa</taxon>
        <taxon>Platyhelminthes</taxon>
        <taxon>Cestoda</taxon>
        <taxon>Eucestoda</taxon>
        <taxon>Cyclophyllidea</taxon>
        <taxon>Taeniidae</taxon>
        <taxon>Hydatigera</taxon>
    </lineage>
</organism>